<sequence>MQTTRECLVEVNIQYRGARVKLLQQQQARQSAGSNSQPNNWNVARFSTEDLRSLGCFPINMKMDLFQNGVRAFWTLQDPSSELDSFELWATKSSDVALRNCMFIREMAVLSIRMKGASVRTLMCKADKTFQRADPRTLGISPSTSLVSHSNQPLKRPYETIAANTRGHQIIGSTVAAPGDPNPGKRMRVFPRIPTVPVDSSSQAKANTANSKPISVPIQSTIIVPATSNPTVSTQVVATPILPSGARGSAMVPKTIPKPLQPRPVVSISQEQWVAALRKEREIRLKAEAELAAERRERIRLQELLDAERISHRDSDTTKSKSVSSQTQDETVIDSTREMGNPLVIPAVMEAFLRISNLTDALELEN</sequence>
<evidence type="ECO:0000313" key="4">
    <source>
        <dbReference type="Proteomes" id="UP001385951"/>
    </source>
</evidence>
<keyword evidence="4" id="KW-1185">Reference proteome</keyword>
<protein>
    <submittedName>
        <fullName evidence="3">Uncharacterized protein</fullName>
    </submittedName>
</protein>
<reference evidence="3 4" key="1">
    <citation type="submission" date="2022-09" db="EMBL/GenBank/DDBJ databases">
        <authorList>
            <person name="Palmer J.M."/>
        </authorList>
    </citation>
    <scope>NUCLEOTIDE SEQUENCE [LARGE SCALE GENOMIC DNA]</scope>
    <source>
        <strain evidence="3 4">DSM 7382</strain>
    </source>
</reference>
<dbReference type="AlphaFoldDB" id="A0AAW0GE21"/>
<evidence type="ECO:0000256" key="2">
    <source>
        <dbReference type="SAM" id="MobiDB-lite"/>
    </source>
</evidence>
<evidence type="ECO:0000313" key="3">
    <source>
        <dbReference type="EMBL" id="KAK7691545.1"/>
    </source>
</evidence>
<comment type="caution">
    <text evidence="3">The sequence shown here is derived from an EMBL/GenBank/DDBJ whole genome shotgun (WGS) entry which is preliminary data.</text>
</comment>
<gene>
    <name evidence="3" type="ORF">QCA50_004944</name>
</gene>
<organism evidence="3 4">
    <name type="scientific">Cerrena zonata</name>
    <dbReference type="NCBI Taxonomy" id="2478898"/>
    <lineage>
        <taxon>Eukaryota</taxon>
        <taxon>Fungi</taxon>
        <taxon>Dikarya</taxon>
        <taxon>Basidiomycota</taxon>
        <taxon>Agaricomycotina</taxon>
        <taxon>Agaricomycetes</taxon>
        <taxon>Polyporales</taxon>
        <taxon>Cerrenaceae</taxon>
        <taxon>Cerrena</taxon>
    </lineage>
</organism>
<evidence type="ECO:0000256" key="1">
    <source>
        <dbReference type="SAM" id="Coils"/>
    </source>
</evidence>
<keyword evidence="1" id="KW-0175">Coiled coil</keyword>
<dbReference type="Proteomes" id="UP001385951">
    <property type="component" value="Unassembled WGS sequence"/>
</dbReference>
<accession>A0AAW0GE21</accession>
<dbReference type="EMBL" id="JASBNA010000005">
    <property type="protein sequence ID" value="KAK7691545.1"/>
    <property type="molecule type" value="Genomic_DNA"/>
</dbReference>
<feature type="compositionally biased region" description="Low complexity" evidence="2">
    <location>
        <begin position="320"/>
        <end position="329"/>
    </location>
</feature>
<name>A0AAW0GE21_9APHY</name>
<proteinExistence type="predicted"/>
<feature type="coiled-coil region" evidence="1">
    <location>
        <begin position="277"/>
        <end position="304"/>
    </location>
</feature>
<feature type="region of interest" description="Disordered" evidence="2">
    <location>
        <begin position="311"/>
        <end position="334"/>
    </location>
</feature>